<evidence type="ECO:0000256" key="1">
    <source>
        <dbReference type="SAM" id="MobiDB-lite"/>
    </source>
</evidence>
<reference evidence="4 5" key="1">
    <citation type="submission" date="2020-04" db="EMBL/GenBank/DDBJ databases">
        <title>Enterovirga sp. isolate from soil.</title>
        <authorList>
            <person name="Chea S."/>
            <person name="Kim D.-U."/>
        </authorList>
    </citation>
    <scope>NUCLEOTIDE SEQUENCE [LARGE SCALE GENOMIC DNA]</scope>
    <source>
        <strain evidence="4 5">DB1703</strain>
    </source>
</reference>
<evidence type="ECO:0000256" key="2">
    <source>
        <dbReference type="SAM" id="Phobius"/>
    </source>
</evidence>
<keyword evidence="2" id="KW-0472">Membrane</keyword>
<keyword evidence="2" id="KW-1133">Transmembrane helix</keyword>
<sequence length="122" mass="12464">MRGLVFATAALSLAALAPASAQTMGDPMMPPAGAQSCVMNGQFVPCPPGGGVRPDAMAPNPFMVPGMAAGAAVGAVGGAVAGVGAGMAAGAEAMEEPHMNRRMTARERREHQRMMRRQQQNM</sequence>
<organism evidence="4 5">
    <name type="scientific">Enterovirga aerilata</name>
    <dbReference type="NCBI Taxonomy" id="2730920"/>
    <lineage>
        <taxon>Bacteria</taxon>
        <taxon>Pseudomonadati</taxon>
        <taxon>Pseudomonadota</taxon>
        <taxon>Alphaproteobacteria</taxon>
        <taxon>Hyphomicrobiales</taxon>
        <taxon>Methylobacteriaceae</taxon>
        <taxon>Enterovirga</taxon>
    </lineage>
</organism>
<dbReference type="RefSeq" id="WP_171217150.1">
    <property type="nucleotide sequence ID" value="NZ_JABEPP010000001.1"/>
</dbReference>
<protein>
    <submittedName>
        <fullName evidence="4">Uncharacterized protein</fullName>
    </submittedName>
</protein>
<gene>
    <name evidence="4" type="ORF">HJG44_04840</name>
</gene>
<keyword evidence="3" id="KW-0732">Signal</keyword>
<evidence type="ECO:0000256" key="3">
    <source>
        <dbReference type="SAM" id="SignalP"/>
    </source>
</evidence>
<evidence type="ECO:0000313" key="5">
    <source>
        <dbReference type="Proteomes" id="UP000564885"/>
    </source>
</evidence>
<dbReference type="Proteomes" id="UP000564885">
    <property type="component" value="Unassembled WGS sequence"/>
</dbReference>
<feature type="signal peptide" evidence="3">
    <location>
        <begin position="1"/>
        <end position="21"/>
    </location>
</feature>
<comment type="caution">
    <text evidence="4">The sequence shown here is derived from an EMBL/GenBank/DDBJ whole genome shotgun (WGS) entry which is preliminary data.</text>
</comment>
<proteinExistence type="predicted"/>
<dbReference type="AlphaFoldDB" id="A0A849I278"/>
<keyword evidence="2" id="KW-0812">Transmembrane</keyword>
<feature type="chain" id="PRO_5032834995" evidence="3">
    <location>
        <begin position="22"/>
        <end position="122"/>
    </location>
</feature>
<evidence type="ECO:0000313" key="4">
    <source>
        <dbReference type="EMBL" id="NNM71724.1"/>
    </source>
</evidence>
<feature type="compositionally biased region" description="Basic and acidic residues" evidence="1">
    <location>
        <begin position="95"/>
        <end position="113"/>
    </location>
</feature>
<feature type="region of interest" description="Disordered" evidence="1">
    <location>
        <begin position="93"/>
        <end position="122"/>
    </location>
</feature>
<accession>A0A849I278</accession>
<feature type="transmembrane region" description="Helical" evidence="2">
    <location>
        <begin position="67"/>
        <end position="91"/>
    </location>
</feature>
<name>A0A849I278_9HYPH</name>
<dbReference type="EMBL" id="JABEPP010000001">
    <property type="protein sequence ID" value="NNM71724.1"/>
    <property type="molecule type" value="Genomic_DNA"/>
</dbReference>
<keyword evidence="5" id="KW-1185">Reference proteome</keyword>